<evidence type="ECO:0000256" key="5">
    <source>
        <dbReference type="ARBA" id="ARBA00022900"/>
    </source>
</evidence>
<reference evidence="12" key="1">
    <citation type="submission" date="2025-08" db="UniProtKB">
        <authorList>
            <consortium name="RefSeq"/>
        </authorList>
    </citation>
    <scope>IDENTIFICATION</scope>
    <source>
        <strain evidence="12">15085-1641.00</strain>
        <tissue evidence="12">Whole body</tissue>
    </source>
</reference>
<evidence type="ECO:0000256" key="2">
    <source>
        <dbReference type="ARBA" id="ARBA00022525"/>
    </source>
</evidence>
<evidence type="ECO:0000256" key="1">
    <source>
        <dbReference type="ARBA" id="ARBA00004613"/>
    </source>
</evidence>
<dbReference type="GO" id="GO:0090729">
    <property type="term" value="F:toxin activity"/>
    <property type="evidence" value="ECO:0007669"/>
    <property type="project" value="UniProtKB-KW"/>
</dbReference>
<evidence type="ECO:0000256" key="7">
    <source>
        <dbReference type="ARBA" id="ARBA00023240"/>
    </source>
</evidence>
<keyword evidence="3" id="KW-0800">Toxin</keyword>
<dbReference type="GO" id="GO:0004867">
    <property type="term" value="F:serine-type endopeptidase inhibitor activity"/>
    <property type="evidence" value="ECO:0007669"/>
    <property type="project" value="UniProtKB-KW"/>
</dbReference>
<dbReference type="RefSeq" id="XP_023173453.2">
    <property type="nucleotide sequence ID" value="XM_023317685.2"/>
</dbReference>
<evidence type="ECO:0000313" key="12">
    <source>
        <dbReference type="RefSeq" id="XP_023173453.2"/>
    </source>
</evidence>
<dbReference type="GeneID" id="111601195"/>
<keyword evidence="8" id="KW-1203">Blood coagulation cascade inhibiting toxin</keyword>
<proteinExistence type="predicted"/>
<evidence type="ECO:0000256" key="8">
    <source>
        <dbReference type="ARBA" id="ARBA00034146"/>
    </source>
</evidence>
<feature type="signal peptide" evidence="9">
    <location>
        <begin position="1"/>
        <end position="17"/>
    </location>
</feature>
<evidence type="ECO:0000256" key="4">
    <source>
        <dbReference type="ARBA" id="ARBA00022690"/>
    </source>
</evidence>
<keyword evidence="9" id="KW-0732">Signal</keyword>
<dbReference type="PROSITE" id="PS50279">
    <property type="entry name" value="BPTI_KUNITZ_2"/>
    <property type="match status" value="1"/>
</dbReference>
<dbReference type="InterPro" id="IPR036880">
    <property type="entry name" value="Kunitz_BPTI_sf"/>
</dbReference>
<feature type="domain" description="BPTI/Kunitz inhibitor" evidence="10">
    <location>
        <begin position="25"/>
        <end position="80"/>
    </location>
</feature>
<dbReference type="CDD" id="cd00109">
    <property type="entry name" value="Kunitz-type"/>
    <property type="match status" value="1"/>
</dbReference>
<dbReference type="SMART" id="SM00131">
    <property type="entry name" value="KU"/>
    <property type="match status" value="1"/>
</dbReference>
<accession>A0A6J1M357</accession>
<dbReference type="InterPro" id="IPR020901">
    <property type="entry name" value="Prtase_inh_Kunz-CS"/>
</dbReference>
<name>A0A6J1M357_DROHY</name>
<sequence length="83" mass="9493">MKFFLLLVICGALQVNSYTTRNPICKLPHSFNIDVYTSCLSSVRRWTYNSAINKCIKFTYLGCEGNANNFPDSLTCKRTCVRK</sequence>
<dbReference type="PROSITE" id="PS00280">
    <property type="entry name" value="BPTI_KUNITZ_1"/>
    <property type="match status" value="1"/>
</dbReference>
<dbReference type="PANTHER" id="PTHR10083">
    <property type="entry name" value="KUNITZ-TYPE PROTEASE INHIBITOR-RELATED"/>
    <property type="match status" value="1"/>
</dbReference>
<protein>
    <submittedName>
        <fullName evidence="12">Kunitz-type serine protease inhibitor homolog dendrotoxin B-like</fullName>
    </submittedName>
</protein>
<dbReference type="GO" id="GO:0005615">
    <property type="term" value="C:extracellular space"/>
    <property type="evidence" value="ECO:0007669"/>
    <property type="project" value="TreeGrafter"/>
</dbReference>
<keyword evidence="6" id="KW-1015">Disulfide bond</keyword>
<evidence type="ECO:0000313" key="11">
    <source>
        <dbReference type="Proteomes" id="UP000504633"/>
    </source>
</evidence>
<dbReference type="AlphaFoldDB" id="A0A6J1M357"/>
<dbReference type="InterPro" id="IPR002223">
    <property type="entry name" value="Kunitz_BPTI"/>
</dbReference>
<comment type="subcellular location">
    <subcellularLocation>
        <location evidence="1">Secreted</location>
    </subcellularLocation>
</comment>
<dbReference type="OrthoDB" id="4473401at2759"/>
<dbReference type="Pfam" id="PF00014">
    <property type="entry name" value="Kunitz_BPTI"/>
    <property type="match status" value="1"/>
</dbReference>
<keyword evidence="11" id="KW-1185">Reference proteome</keyword>
<dbReference type="PANTHER" id="PTHR10083:SF376">
    <property type="entry name" value="SERINE PEPTIDASE INHIBITOR, KUNITZ TYPE, 3"/>
    <property type="match status" value="1"/>
</dbReference>
<dbReference type="KEGG" id="dhe:111601195"/>
<dbReference type="Gene3D" id="4.10.410.10">
    <property type="entry name" value="Pancreatic trypsin inhibitor Kunitz domain"/>
    <property type="match status" value="1"/>
</dbReference>
<keyword evidence="5 12" id="KW-0722">Serine protease inhibitor</keyword>
<evidence type="ECO:0000256" key="9">
    <source>
        <dbReference type="SAM" id="SignalP"/>
    </source>
</evidence>
<organism evidence="11 12">
    <name type="scientific">Drosophila hydei</name>
    <name type="common">Fruit fly</name>
    <dbReference type="NCBI Taxonomy" id="7224"/>
    <lineage>
        <taxon>Eukaryota</taxon>
        <taxon>Metazoa</taxon>
        <taxon>Ecdysozoa</taxon>
        <taxon>Arthropoda</taxon>
        <taxon>Hexapoda</taxon>
        <taxon>Insecta</taxon>
        <taxon>Pterygota</taxon>
        <taxon>Neoptera</taxon>
        <taxon>Endopterygota</taxon>
        <taxon>Diptera</taxon>
        <taxon>Brachycera</taxon>
        <taxon>Muscomorpha</taxon>
        <taxon>Ephydroidea</taxon>
        <taxon>Drosophilidae</taxon>
        <taxon>Drosophila</taxon>
    </lineage>
</organism>
<feature type="chain" id="PRO_5026742561" evidence="9">
    <location>
        <begin position="18"/>
        <end position="83"/>
    </location>
</feature>
<keyword evidence="7" id="KW-1199">Hemostasis impairing toxin</keyword>
<dbReference type="InterPro" id="IPR050098">
    <property type="entry name" value="TFPI/VKTCI-like"/>
</dbReference>
<keyword evidence="2" id="KW-0964">Secreted</keyword>
<dbReference type="SUPFAM" id="SSF57362">
    <property type="entry name" value="BPTI-like"/>
    <property type="match status" value="1"/>
</dbReference>
<evidence type="ECO:0000259" key="10">
    <source>
        <dbReference type="PROSITE" id="PS50279"/>
    </source>
</evidence>
<dbReference type="Proteomes" id="UP000504633">
    <property type="component" value="Unplaced"/>
</dbReference>
<dbReference type="OMA" id="CIKFTYL"/>
<evidence type="ECO:0000256" key="3">
    <source>
        <dbReference type="ARBA" id="ARBA00022656"/>
    </source>
</evidence>
<keyword evidence="4 12" id="KW-0646">Protease inhibitor</keyword>
<evidence type="ECO:0000256" key="6">
    <source>
        <dbReference type="ARBA" id="ARBA00023157"/>
    </source>
</evidence>
<gene>
    <name evidence="12" type="primary">LOC111601195</name>
</gene>